<feature type="domain" description="TLC" evidence="8">
    <location>
        <begin position="111"/>
        <end position="322"/>
    </location>
</feature>
<feature type="transmembrane region" description="Helical" evidence="7">
    <location>
        <begin position="73"/>
        <end position="100"/>
    </location>
</feature>
<evidence type="ECO:0000256" key="7">
    <source>
        <dbReference type="SAM" id="Phobius"/>
    </source>
</evidence>
<keyword evidence="3 6" id="KW-0812">Transmembrane</keyword>
<evidence type="ECO:0000256" key="5">
    <source>
        <dbReference type="ARBA" id="ARBA00023136"/>
    </source>
</evidence>
<evidence type="ECO:0000313" key="10">
    <source>
        <dbReference type="Proteomes" id="UP001479436"/>
    </source>
</evidence>
<keyword evidence="10" id="KW-1185">Reference proteome</keyword>
<dbReference type="Proteomes" id="UP001479436">
    <property type="component" value="Unassembled WGS sequence"/>
</dbReference>
<keyword evidence="9" id="KW-0808">Transferase</keyword>
<proteinExistence type="inferred from homology"/>
<dbReference type="SMART" id="SM00724">
    <property type="entry name" value="TLC"/>
    <property type="match status" value="1"/>
</dbReference>
<gene>
    <name evidence="9" type="primary">lag1_4</name>
    <name evidence="9" type="ORF">K7432_009110</name>
</gene>
<evidence type="ECO:0000256" key="3">
    <source>
        <dbReference type="ARBA" id="ARBA00022692"/>
    </source>
</evidence>
<dbReference type="InterPro" id="IPR016439">
    <property type="entry name" value="Lag1/Lac1-like"/>
</dbReference>
<dbReference type="EC" id="2.3.1.24" evidence="9"/>
<dbReference type="EMBL" id="JASJQH010007417">
    <property type="protein sequence ID" value="KAK9709315.1"/>
    <property type="molecule type" value="Genomic_DNA"/>
</dbReference>
<dbReference type="GO" id="GO:0050291">
    <property type="term" value="F:sphingosine N-acyltransferase activity"/>
    <property type="evidence" value="ECO:0007669"/>
    <property type="project" value="UniProtKB-EC"/>
</dbReference>
<feature type="transmembrane region" description="Helical" evidence="7">
    <location>
        <begin position="241"/>
        <end position="265"/>
    </location>
</feature>
<organism evidence="9 10">
    <name type="scientific">Basidiobolus ranarum</name>
    <dbReference type="NCBI Taxonomy" id="34480"/>
    <lineage>
        <taxon>Eukaryota</taxon>
        <taxon>Fungi</taxon>
        <taxon>Fungi incertae sedis</taxon>
        <taxon>Zoopagomycota</taxon>
        <taxon>Entomophthoromycotina</taxon>
        <taxon>Basidiobolomycetes</taxon>
        <taxon>Basidiobolales</taxon>
        <taxon>Basidiobolaceae</taxon>
        <taxon>Basidiobolus</taxon>
    </lineage>
</organism>
<dbReference type="PANTHER" id="PTHR12560">
    <property type="entry name" value="LONGEVITY ASSURANCE FACTOR 1 LAG1"/>
    <property type="match status" value="1"/>
</dbReference>
<dbReference type="Pfam" id="PF03798">
    <property type="entry name" value="TRAM_LAG1_CLN8"/>
    <property type="match status" value="1"/>
</dbReference>
<keyword evidence="5 6" id="KW-0472">Membrane</keyword>
<dbReference type="PROSITE" id="PS50922">
    <property type="entry name" value="TLC"/>
    <property type="match status" value="1"/>
</dbReference>
<feature type="transmembrane region" description="Helical" evidence="7">
    <location>
        <begin position="120"/>
        <end position="141"/>
    </location>
</feature>
<evidence type="ECO:0000259" key="8">
    <source>
        <dbReference type="PROSITE" id="PS50922"/>
    </source>
</evidence>
<sequence>MVLKLRDRTKTSLLKDVATFVADRQLELSLVTITAVVLGDLLQIPMATKFLHLHYRVNSGSGSSLYGTGYDDVYVMSFWFVMFIFLRAFTTQYILGPVAVMCGIKKADKKQRFVEQSWQLLFFLISWSVGMYIMYHSPYWFSPHHFWIGYPHQHLSYLTKWYYLIISGYWLSQMFVVHVEKRRKDHVVMVAHHCVTIALLVGSYFSNLTRIGNAVLCMMDFSDIILALAKSLNYLKFRKACDYAFGAFVVSWFYSRHFIFIHIGVSLWKDPVLFRVVRWNPETGNYFGPTAHWIFLTLYWSLQILLLIWCKSILRVLWTVIRGSKPADSRSDSEDD</sequence>
<evidence type="ECO:0000256" key="1">
    <source>
        <dbReference type="ARBA" id="ARBA00004141"/>
    </source>
</evidence>
<evidence type="ECO:0000313" key="9">
    <source>
        <dbReference type="EMBL" id="KAK9709315.1"/>
    </source>
</evidence>
<evidence type="ECO:0000256" key="2">
    <source>
        <dbReference type="ARBA" id="ARBA00009808"/>
    </source>
</evidence>
<reference evidence="9 10" key="1">
    <citation type="submission" date="2023-04" db="EMBL/GenBank/DDBJ databases">
        <title>Genome of Basidiobolus ranarum AG-B5.</title>
        <authorList>
            <person name="Stajich J.E."/>
            <person name="Carter-House D."/>
            <person name="Gryganskyi A."/>
        </authorList>
    </citation>
    <scope>NUCLEOTIDE SEQUENCE [LARGE SCALE GENOMIC DNA]</scope>
    <source>
        <strain evidence="9 10">AG-B5</strain>
    </source>
</reference>
<name>A0ABR2VXJ6_9FUNG</name>
<protein>
    <submittedName>
        <fullName evidence="9">Sphingosine N-acyltransferase lag1</fullName>
        <ecNumber evidence="9">2.3.1.24</ecNumber>
    </submittedName>
</protein>
<keyword evidence="4 7" id="KW-1133">Transmembrane helix</keyword>
<evidence type="ECO:0000256" key="6">
    <source>
        <dbReference type="PROSITE-ProRule" id="PRU00205"/>
    </source>
</evidence>
<dbReference type="InterPro" id="IPR006634">
    <property type="entry name" value="TLC-dom"/>
</dbReference>
<feature type="transmembrane region" description="Helical" evidence="7">
    <location>
        <begin position="290"/>
        <end position="309"/>
    </location>
</feature>
<keyword evidence="9" id="KW-0012">Acyltransferase</keyword>
<comment type="similarity">
    <text evidence="2">Belongs to the sphingosine N-acyltransferase family.</text>
</comment>
<comment type="caution">
    <text evidence="9">The sequence shown here is derived from an EMBL/GenBank/DDBJ whole genome shotgun (WGS) entry which is preliminary data.</text>
</comment>
<comment type="subcellular location">
    <subcellularLocation>
        <location evidence="1">Membrane</location>
        <topology evidence="1">Multi-pass membrane protein</topology>
    </subcellularLocation>
</comment>
<dbReference type="PIRSF" id="PIRSF005225">
    <property type="entry name" value="LAG1_LAC1"/>
    <property type="match status" value="1"/>
</dbReference>
<accession>A0ABR2VXJ6</accession>
<feature type="transmembrane region" description="Helical" evidence="7">
    <location>
        <begin position="30"/>
        <end position="53"/>
    </location>
</feature>
<feature type="transmembrane region" description="Helical" evidence="7">
    <location>
        <begin position="161"/>
        <end position="179"/>
    </location>
</feature>
<dbReference type="PANTHER" id="PTHR12560:SF0">
    <property type="entry name" value="LD18904P"/>
    <property type="match status" value="1"/>
</dbReference>
<evidence type="ECO:0000256" key="4">
    <source>
        <dbReference type="ARBA" id="ARBA00022989"/>
    </source>
</evidence>